<dbReference type="PANTHER" id="PTHR37553">
    <property type="entry name" value="DUF4705 DOMAIN-CONTAINING PROTEIN"/>
    <property type="match status" value="1"/>
</dbReference>
<evidence type="ECO:0000313" key="2">
    <source>
        <dbReference type="Ensembl" id="ENSTGEP00000000033.1"/>
    </source>
</evidence>
<dbReference type="AlphaFoldDB" id="A0A8D2E4P1"/>
<reference evidence="2" key="3">
    <citation type="submission" date="2025-09" db="UniProtKB">
        <authorList>
            <consortium name="Ensembl"/>
        </authorList>
    </citation>
    <scope>IDENTIFICATION</scope>
</reference>
<dbReference type="Proteomes" id="UP000694411">
    <property type="component" value="Chromosome 3"/>
</dbReference>
<reference evidence="2" key="2">
    <citation type="submission" date="2025-08" db="UniProtKB">
        <authorList>
            <consortium name="Ensembl"/>
        </authorList>
    </citation>
    <scope>IDENTIFICATION</scope>
</reference>
<sequence length="307" mass="31470">SRPRSSITPALWETPQVVLSRPCCSLQVSTPGPALHPGCVYRPNSCLRATSLDSAPAQLLATFVGPKLPQAKLSRPSGSSWPSLGLPVASASPHIILKSPSPGPTPASRRPLQMQHRASSGPSRASSCLPSACRGPFSESLVAASPGPALTLPPGCMDRPESHLARSNLCGLSSCPALTSLCKPKPFSSQHSVGTPSAPSGLHRNSSGWRTASAGPCLPPRGLFMSGSHLTTASQGQAPACPPPGSLERPNASHIMACFGTTHVSHSPPRGLSSCLTLASLGRGSPSHWPFGAQLLPLMASKGLAPA</sequence>
<reference evidence="2" key="1">
    <citation type="submission" date="2018-05" db="EMBL/GenBank/DDBJ databases">
        <title>Whole genome of Theropithecus gelada.</title>
        <authorList>
            <person name="Chiou K.L."/>
            <person name="Snyder-Mackler N."/>
        </authorList>
    </citation>
    <scope>NUCLEOTIDE SEQUENCE [LARGE SCALE GENOMIC DNA]</scope>
</reference>
<evidence type="ECO:0000313" key="3">
    <source>
        <dbReference type="Proteomes" id="UP000694411"/>
    </source>
</evidence>
<feature type="region of interest" description="Disordered" evidence="1">
    <location>
        <begin position="97"/>
        <end position="127"/>
    </location>
</feature>
<feature type="region of interest" description="Disordered" evidence="1">
    <location>
        <begin position="188"/>
        <end position="210"/>
    </location>
</feature>
<evidence type="ECO:0000256" key="1">
    <source>
        <dbReference type="SAM" id="MobiDB-lite"/>
    </source>
</evidence>
<keyword evidence="3" id="KW-1185">Reference proteome</keyword>
<protein>
    <submittedName>
        <fullName evidence="2">Uncharacterized protein</fullName>
    </submittedName>
</protein>
<accession>A0A8D2E4P1</accession>
<dbReference type="PANTHER" id="PTHR37553:SF6">
    <property type="entry name" value="DUF4705 DOMAIN-CONTAINING PROTEIN"/>
    <property type="match status" value="1"/>
</dbReference>
<organism evidence="2 3">
    <name type="scientific">Theropithecus gelada</name>
    <name type="common">Gelada baboon</name>
    <dbReference type="NCBI Taxonomy" id="9565"/>
    <lineage>
        <taxon>Eukaryota</taxon>
        <taxon>Metazoa</taxon>
        <taxon>Chordata</taxon>
        <taxon>Craniata</taxon>
        <taxon>Vertebrata</taxon>
        <taxon>Euteleostomi</taxon>
        <taxon>Mammalia</taxon>
        <taxon>Eutheria</taxon>
        <taxon>Euarchontoglires</taxon>
        <taxon>Primates</taxon>
        <taxon>Haplorrhini</taxon>
        <taxon>Catarrhini</taxon>
        <taxon>Cercopithecidae</taxon>
        <taxon>Cercopithecinae</taxon>
        <taxon>Theropithecus</taxon>
    </lineage>
</organism>
<proteinExistence type="predicted"/>
<name>A0A8D2E4P1_THEGE</name>
<feature type="compositionally biased region" description="Polar residues" evidence="1">
    <location>
        <begin position="116"/>
        <end position="127"/>
    </location>
</feature>
<dbReference type="Ensembl" id="ENSTGET00000000063.1">
    <property type="protein sequence ID" value="ENSTGEP00000000033.1"/>
    <property type="gene ID" value="ENSTGEG00000000056.1"/>
</dbReference>